<dbReference type="AlphaFoldDB" id="A0A397IUY1"/>
<name>A0A397IUY1_9GLOM</name>
<dbReference type="Proteomes" id="UP000266861">
    <property type="component" value="Unassembled WGS sequence"/>
</dbReference>
<organism evidence="1 2">
    <name type="scientific">Diversispora epigaea</name>
    <dbReference type="NCBI Taxonomy" id="1348612"/>
    <lineage>
        <taxon>Eukaryota</taxon>
        <taxon>Fungi</taxon>
        <taxon>Fungi incertae sedis</taxon>
        <taxon>Mucoromycota</taxon>
        <taxon>Glomeromycotina</taxon>
        <taxon>Glomeromycetes</taxon>
        <taxon>Diversisporales</taxon>
        <taxon>Diversisporaceae</taxon>
        <taxon>Diversispora</taxon>
    </lineage>
</organism>
<evidence type="ECO:0000313" key="2">
    <source>
        <dbReference type="Proteomes" id="UP000266861"/>
    </source>
</evidence>
<keyword evidence="2" id="KW-1185">Reference proteome</keyword>
<proteinExistence type="predicted"/>
<gene>
    <name evidence="1" type="ORF">Glove_194g88</name>
</gene>
<reference evidence="1 2" key="1">
    <citation type="submission" date="2018-08" db="EMBL/GenBank/DDBJ databases">
        <title>Genome and evolution of the arbuscular mycorrhizal fungus Diversispora epigaea (formerly Glomus versiforme) and its bacterial endosymbionts.</title>
        <authorList>
            <person name="Sun X."/>
            <person name="Fei Z."/>
            <person name="Harrison M."/>
        </authorList>
    </citation>
    <scope>NUCLEOTIDE SEQUENCE [LARGE SCALE GENOMIC DNA]</scope>
    <source>
        <strain evidence="1 2">IT104</strain>
    </source>
</reference>
<evidence type="ECO:0000313" key="1">
    <source>
        <dbReference type="EMBL" id="RHZ76743.1"/>
    </source>
</evidence>
<comment type="caution">
    <text evidence="1">The sequence shown here is derived from an EMBL/GenBank/DDBJ whole genome shotgun (WGS) entry which is preliminary data.</text>
</comment>
<dbReference type="EMBL" id="PQFF01000182">
    <property type="protein sequence ID" value="RHZ76743.1"/>
    <property type="molecule type" value="Genomic_DNA"/>
</dbReference>
<accession>A0A397IUY1</accession>
<protein>
    <submittedName>
        <fullName evidence="1">Uncharacterized protein</fullName>
    </submittedName>
</protein>
<dbReference type="OrthoDB" id="2436201at2759"/>
<sequence length="177" mass="20414">MSQIFIPDPIGINPNSIANVRKVLEHIEEIAEIKNGSCKWVVVTCDGVPYHHIQKIKKDFPWLILIPDALHEEMNMLRATVHMSQIFIPDPIGINPNSIANVRKVLEHIEEIAEIKNGSCKWVVVTCDGVPYHHIQKIKKDFPWLILIPDALHEEMNMLRAFVELNWDIDIRDFAQN</sequence>